<dbReference type="GO" id="GO:0008076">
    <property type="term" value="C:voltage-gated potassium channel complex"/>
    <property type="evidence" value="ECO:0007669"/>
    <property type="project" value="InterPro"/>
</dbReference>
<evidence type="ECO:0000256" key="2">
    <source>
        <dbReference type="ARBA" id="ARBA00022448"/>
    </source>
</evidence>
<dbReference type="Gene3D" id="1.20.120.350">
    <property type="entry name" value="Voltage-gated potassium channels. Chain C"/>
    <property type="match status" value="1"/>
</dbReference>
<evidence type="ECO:0000313" key="11">
    <source>
        <dbReference type="EMBL" id="WNM28436.1"/>
    </source>
</evidence>
<dbReference type="GO" id="GO:0001508">
    <property type="term" value="P:action potential"/>
    <property type="evidence" value="ECO:0007669"/>
    <property type="project" value="TreeGrafter"/>
</dbReference>
<feature type="region of interest" description="Disordered" evidence="8">
    <location>
        <begin position="265"/>
        <end position="291"/>
    </location>
</feature>
<keyword evidence="3 9" id="KW-0812">Transmembrane</keyword>
<protein>
    <submittedName>
        <fullName evidence="11">Ion channel</fullName>
    </submittedName>
</protein>
<name>A0AA96FH92_9MICO</name>
<keyword evidence="7" id="KW-0407">Ion channel</keyword>
<dbReference type="RefSeq" id="WP_313544847.1">
    <property type="nucleotide sequence ID" value="NZ_CP134880.1"/>
</dbReference>
<feature type="transmembrane region" description="Helical" evidence="9">
    <location>
        <begin position="191"/>
        <end position="210"/>
    </location>
</feature>
<evidence type="ECO:0000256" key="1">
    <source>
        <dbReference type="ARBA" id="ARBA00004141"/>
    </source>
</evidence>
<dbReference type="Pfam" id="PF07885">
    <property type="entry name" value="Ion_trans_2"/>
    <property type="match status" value="1"/>
</dbReference>
<keyword evidence="2" id="KW-0813">Transport</keyword>
<evidence type="ECO:0000256" key="3">
    <source>
        <dbReference type="ARBA" id="ARBA00022692"/>
    </source>
</evidence>
<dbReference type="AlphaFoldDB" id="A0AA96FH92"/>
<keyword evidence="5" id="KW-0406">Ion transport</keyword>
<evidence type="ECO:0000256" key="4">
    <source>
        <dbReference type="ARBA" id="ARBA00022989"/>
    </source>
</evidence>
<organism evidence="11">
    <name type="scientific">Demequina capsici</name>
    <dbReference type="NCBI Taxonomy" id="3075620"/>
    <lineage>
        <taxon>Bacteria</taxon>
        <taxon>Bacillati</taxon>
        <taxon>Actinomycetota</taxon>
        <taxon>Actinomycetes</taxon>
        <taxon>Micrococcales</taxon>
        <taxon>Demequinaceae</taxon>
        <taxon>Demequina</taxon>
    </lineage>
</organism>
<dbReference type="SUPFAM" id="SSF81324">
    <property type="entry name" value="Voltage-gated potassium channels"/>
    <property type="match status" value="1"/>
</dbReference>
<keyword evidence="4 9" id="KW-1133">Transmembrane helix</keyword>
<proteinExistence type="predicted"/>
<evidence type="ECO:0000256" key="5">
    <source>
        <dbReference type="ARBA" id="ARBA00023065"/>
    </source>
</evidence>
<dbReference type="PRINTS" id="PR00169">
    <property type="entry name" value="KCHANNEL"/>
</dbReference>
<dbReference type="PANTHER" id="PTHR11537:SF254">
    <property type="entry name" value="POTASSIUM VOLTAGE-GATED CHANNEL PROTEIN SHAB"/>
    <property type="match status" value="1"/>
</dbReference>
<dbReference type="InterPro" id="IPR027359">
    <property type="entry name" value="Volt_channel_dom_sf"/>
</dbReference>
<feature type="domain" description="Potassium channel" evidence="10">
    <location>
        <begin position="132"/>
        <end position="210"/>
    </location>
</feature>
<dbReference type="KEGG" id="dcp:RN607_05390"/>
<feature type="transmembrane region" description="Helical" evidence="9">
    <location>
        <begin position="160"/>
        <end position="179"/>
    </location>
</feature>
<dbReference type="Proteomes" id="UP001303408">
    <property type="component" value="Chromosome"/>
</dbReference>
<dbReference type="EMBL" id="CP134880">
    <property type="protein sequence ID" value="WNM28436.1"/>
    <property type="molecule type" value="Genomic_DNA"/>
</dbReference>
<comment type="subcellular location">
    <subcellularLocation>
        <location evidence="1">Membrane</location>
        <topology evidence="1">Multi-pass membrane protein</topology>
    </subcellularLocation>
</comment>
<dbReference type="Gene3D" id="1.10.287.70">
    <property type="match status" value="1"/>
</dbReference>
<evidence type="ECO:0000256" key="8">
    <source>
        <dbReference type="SAM" id="MobiDB-lite"/>
    </source>
</evidence>
<evidence type="ECO:0000256" key="7">
    <source>
        <dbReference type="ARBA" id="ARBA00023303"/>
    </source>
</evidence>
<gene>
    <name evidence="11" type="ORF">RN607_05390</name>
</gene>
<dbReference type="PANTHER" id="PTHR11537">
    <property type="entry name" value="VOLTAGE-GATED POTASSIUM CHANNEL"/>
    <property type="match status" value="1"/>
</dbReference>
<evidence type="ECO:0000256" key="9">
    <source>
        <dbReference type="SAM" id="Phobius"/>
    </source>
</evidence>
<keyword evidence="6 9" id="KW-0472">Membrane</keyword>
<dbReference type="Gene3D" id="1.20.5.110">
    <property type="match status" value="1"/>
</dbReference>
<evidence type="ECO:0000259" key="10">
    <source>
        <dbReference type="Pfam" id="PF07885"/>
    </source>
</evidence>
<sequence length="291" mass="31767">MAFEQLSTITDGSRYHGYRERTDGVMAALAFIFLVAWSARIIGFVTFSAHVRVVLETVQILIWMVFLADLIIRTVLSEKSWRYIWTHPLDVIAVLLPAARPLKILSVFAQGGSILSSRGRMKTMQAVVLSTVLLLWIGSVWVLSAEREVPDSAINTFGDAVWWAFVTVTTVGYGDYAPVSVTGRIVAGGMMLLGIALIGVVTASVAAWFVSVTAGEDDDKREAEEADRDRHALEVAERRQAEMLTRIQTLEAKIDVLLAHGETPEAILGKKPRRSSRDGAPSAGADEGPGQ</sequence>
<feature type="transmembrane region" description="Helical" evidence="9">
    <location>
        <begin position="126"/>
        <end position="145"/>
    </location>
</feature>
<dbReference type="GO" id="GO:0005249">
    <property type="term" value="F:voltage-gated potassium channel activity"/>
    <property type="evidence" value="ECO:0007669"/>
    <property type="project" value="InterPro"/>
</dbReference>
<accession>A0AA96FH92</accession>
<dbReference type="InterPro" id="IPR013099">
    <property type="entry name" value="K_chnl_dom"/>
</dbReference>
<feature type="transmembrane region" description="Helical" evidence="9">
    <location>
        <begin position="53"/>
        <end position="72"/>
    </location>
</feature>
<dbReference type="InterPro" id="IPR028325">
    <property type="entry name" value="VG_K_chnl"/>
</dbReference>
<feature type="transmembrane region" description="Helical" evidence="9">
    <location>
        <begin position="24"/>
        <end position="47"/>
    </location>
</feature>
<reference evidence="11" key="1">
    <citation type="submission" date="2023-09" db="EMBL/GenBank/DDBJ databases">
        <title>Demequina sp. a novel bacteria isolated from Capsicum annuum.</title>
        <authorList>
            <person name="Humaira Z."/>
            <person name="Lee J."/>
            <person name="Cho D."/>
        </authorList>
    </citation>
    <scope>NUCLEOTIDE SEQUENCE</scope>
    <source>
        <strain evidence="11">PMTSA13</strain>
    </source>
</reference>
<evidence type="ECO:0000256" key="6">
    <source>
        <dbReference type="ARBA" id="ARBA00023136"/>
    </source>
</evidence>